<dbReference type="InterPro" id="IPR010699">
    <property type="entry name" value="DUF1275"/>
</dbReference>
<sequence length="325" mass="34233">MSSASAIMAPDISRPLSPRGESSATSGNLAGSSAAEQATKSFQAVSERYDPPHLHHQSSPELGSTNRGAMGILARKRLLGAVKTNHGDLCLLAYCFVTGMLDCASFNNWGVFVAMQTGNTVILCLATTGLPASQPWSYATTLVSLVSFFIGAILTTHVSRWAGASLRPTIFVNFLLQALMIALSAAIVTAGLIPYSNNEHHPSVEADRRIIGGLPPLAFQSGMQIASSRLLGFGTEIPVNVLTSTYAALAADPKLLARDNRPRDRRVAAVVLLASGALCSAWIMENGPGIVLVLWLGAGIKLAVAIIAGLWMQPVKEDAQDLITA</sequence>
<dbReference type="Pfam" id="PF06912">
    <property type="entry name" value="DUF1275"/>
    <property type="match status" value="1"/>
</dbReference>
<evidence type="ECO:0000256" key="2">
    <source>
        <dbReference type="SAM" id="Phobius"/>
    </source>
</evidence>
<feature type="transmembrane region" description="Helical" evidence="2">
    <location>
        <begin position="136"/>
        <end position="158"/>
    </location>
</feature>
<feature type="transmembrane region" description="Helical" evidence="2">
    <location>
        <begin position="267"/>
        <end position="284"/>
    </location>
</feature>
<protein>
    <recommendedName>
        <fullName evidence="5">DUF1275 domain protein</fullName>
    </recommendedName>
</protein>
<evidence type="ECO:0000256" key="1">
    <source>
        <dbReference type="SAM" id="MobiDB-lite"/>
    </source>
</evidence>
<organism evidence="3 4">
    <name type="scientific">Carpinus fangiana</name>
    <dbReference type="NCBI Taxonomy" id="176857"/>
    <lineage>
        <taxon>Eukaryota</taxon>
        <taxon>Viridiplantae</taxon>
        <taxon>Streptophyta</taxon>
        <taxon>Embryophyta</taxon>
        <taxon>Tracheophyta</taxon>
        <taxon>Spermatophyta</taxon>
        <taxon>Magnoliopsida</taxon>
        <taxon>eudicotyledons</taxon>
        <taxon>Gunneridae</taxon>
        <taxon>Pentapetalae</taxon>
        <taxon>rosids</taxon>
        <taxon>fabids</taxon>
        <taxon>Fagales</taxon>
        <taxon>Betulaceae</taxon>
        <taxon>Carpinus</taxon>
    </lineage>
</organism>
<feature type="compositionally biased region" description="Polar residues" evidence="1">
    <location>
        <begin position="20"/>
        <end position="40"/>
    </location>
</feature>
<dbReference type="EMBL" id="VIBQ01000017">
    <property type="protein sequence ID" value="KAB8360601.1"/>
    <property type="molecule type" value="Genomic_DNA"/>
</dbReference>
<feature type="transmembrane region" description="Helical" evidence="2">
    <location>
        <begin position="290"/>
        <end position="312"/>
    </location>
</feature>
<evidence type="ECO:0008006" key="5">
    <source>
        <dbReference type="Google" id="ProtNLM"/>
    </source>
</evidence>
<proteinExistence type="predicted"/>
<dbReference type="PANTHER" id="PTHR37488:SF2">
    <property type="entry name" value="DUF1275 DOMAIN-CONTAINING PROTEIN"/>
    <property type="match status" value="1"/>
</dbReference>
<feature type="region of interest" description="Disordered" evidence="1">
    <location>
        <begin position="1"/>
        <end position="40"/>
    </location>
</feature>
<keyword evidence="2" id="KW-0812">Transmembrane</keyword>
<comment type="caution">
    <text evidence="3">The sequence shown here is derived from an EMBL/GenBank/DDBJ whole genome shotgun (WGS) entry which is preliminary data.</text>
</comment>
<feature type="transmembrane region" description="Helical" evidence="2">
    <location>
        <begin position="109"/>
        <end position="130"/>
    </location>
</feature>
<feature type="transmembrane region" description="Helical" evidence="2">
    <location>
        <begin position="170"/>
        <end position="193"/>
    </location>
</feature>
<name>A0A5N6KY34_9ROSI</name>
<dbReference type="Proteomes" id="UP000327013">
    <property type="component" value="Unassembled WGS sequence"/>
</dbReference>
<reference evidence="3 4" key="1">
    <citation type="submission" date="2019-06" db="EMBL/GenBank/DDBJ databases">
        <title>A chromosomal-level reference genome of Carpinus fangiana (Coryloideae, Betulaceae).</title>
        <authorList>
            <person name="Yang X."/>
            <person name="Wang Z."/>
            <person name="Zhang L."/>
            <person name="Hao G."/>
            <person name="Liu J."/>
            <person name="Yang Y."/>
        </authorList>
    </citation>
    <scope>NUCLEOTIDE SEQUENCE [LARGE SCALE GENOMIC DNA]</scope>
    <source>
        <strain evidence="3">Cfa_2016G</strain>
        <tissue evidence="3">Leaf</tissue>
    </source>
</reference>
<evidence type="ECO:0000313" key="3">
    <source>
        <dbReference type="EMBL" id="KAB8360601.1"/>
    </source>
</evidence>
<dbReference type="AlphaFoldDB" id="A0A5N6KY34"/>
<evidence type="ECO:0000313" key="4">
    <source>
        <dbReference type="Proteomes" id="UP000327013"/>
    </source>
</evidence>
<dbReference type="OrthoDB" id="5288586at2759"/>
<keyword evidence="2" id="KW-0472">Membrane</keyword>
<keyword evidence="2" id="KW-1133">Transmembrane helix</keyword>
<dbReference type="PANTHER" id="PTHR37488">
    <property type="entry name" value="DUF1275 DOMAIN-CONTAINING PROTEIN"/>
    <property type="match status" value="1"/>
</dbReference>
<gene>
    <name evidence="3" type="ORF">FH972_024339</name>
</gene>
<accession>A0A5N6KY34</accession>
<keyword evidence="4" id="KW-1185">Reference proteome</keyword>